<dbReference type="OrthoDB" id="5100876at2759"/>
<feature type="compositionally biased region" description="Basic and acidic residues" evidence="1">
    <location>
        <begin position="46"/>
        <end position="59"/>
    </location>
</feature>
<dbReference type="Proteomes" id="UP000009096">
    <property type="component" value="Chromosome 8"/>
</dbReference>
<name>A0A139YBU1_GIBM7</name>
<evidence type="ECO:0000313" key="3">
    <source>
        <dbReference type="EMBL" id="KYG13632.1"/>
    </source>
</evidence>
<feature type="region of interest" description="Disordered" evidence="1">
    <location>
        <begin position="44"/>
        <end position="78"/>
    </location>
</feature>
<feature type="signal peptide" evidence="2">
    <location>
        <begin position="1"/>
        <end position="17"/>
    </location>
</feature>
<evidence type="ECO:0000256" key="1">
    <source>
        <dbReference type="SAM" id="MobiDB-lite"/>
    </source>
</evidence>
<evidence type="ECO:0000313" key="4">
    <source>
        <dbReference type="Proteomes" id="UP000009096"/>
    </source>
</evidence>
<dbReference type="EMBL" id="DS486009">
    <property type="protein sequence ID" value="KYG13632.1"/>
    <property type="molecule type" value="Genomic_DNA"/>
</dbReference>
<keyword evidence="2" id="KW-0732">Signal</keyword>
<dbReference type="eggNOG" id="ENOG502R6U9">
    <property type="taxonomic scope" value="Eukaryota"/>
</dbReference>
<keyword evidence="4" id="KW-1185">Reference proteome</keyword>
<sequence length="107" mass="11130">MKASHILVLTAPLLALAAPTPSNSQLSKKAEAESFVLQTDVGWFDGGDRKRAISEDSSAKKRAPADAGTDAGTDADTDAESFFLQTDVGWFDGGDKKRATGGAGSKE</sequence>
<dbReference type="KEGG" id="fvr:FVEG_13902"/>
<gene>
    <name evidence="3" type="ORF">FVEG_13902</name>
</gene>
<dbReference type="OMA" id="WFDGGDR"/>
<accession>A0A139YBU1</accession>
<feature type="chain" id="PRO_5007301465" evidence="2">
    <location>
        <begin position="18"/>
        <end position="107"/>
    </location>
</feature>
<protein>
    <submittedName>
        <fullName evidence="3">Uncharacterized protein</fullName>
    </submittedName>
</protein>
<evidence type="ECO:0000256" key="2">
    <source>
        <dbReference type="SAM" id="SignalP"/>
    </source>
</evidence>
<proteinExistence type="predicted"/>
<dbReference type="RefSeq" id="XP_018762316.1">
    <property type="nucleotide sequence ID" value="XM_018903244.1"/>
</dbReference>
<dbReference type="VEuPathDB" id="FungiDB:FVEG_13902"/>
<dbReference type="AlphaFoldDB" id="A0A139YBU1"/>
<organism evidence="3 4">
    <name type="scientific">Gibberella moniliformis (strain M3125 / FGSC 7600)</name>
    <name type="common">Maize ear and stalk rot fungus</name>
    <name type="synonym">Fusarium verticillioides</name>
    <dbReference type="NCBI Taxonomy" id="334819"/>
    <lineage>
        <taxon>Eukaryota</taxon>
        <taxon>Fungi</taxon>
        <taxon>Dikarya</taxon>
        <taxon>Ascomycota</taxon>
        <taxon>Pezizomycotina</taxon>
        <taxon>Sordariomycetes</taxon>
        <taxon>Hypocreomycetidae</taxon>
        <taxon>Hypocreales</taxon>
        <taxon>Nectriaceae</taxon>
        <taxon>Fusarium</taxon>
        <taxon>Fusarium fujikuroi species complex</taxon>
    </lineage>
</organism>
<dbReference type="GeneID" id="30071204"/>
<reference evidence="3 4" key="1">
    <citation type="journal article" date="2010" name="Nature">
        <title>Comparative genomics reveals mobile pathogenicity chromosomes in Fusarium.</title>
        <authorList>
            <person name="Ma L.J."/>
            <person name="van der Does H.C."/>
            <person name="Borkovich K.A."/>
            <person name="Coleman J.J."/>
            <person name="Daboussi M.J."/>
            <person name="Di Pietro A."/>
            <person name="Dufresne M."/>
            <person name="Freitag M."/>
            <person name="Grabherr M."/>
            <person name="Henrissat B."/>
            <person name="Houterman P.M."/>
            <person name="Kang S."/>
            <person name="Shim W.B."/>
            <person name="Woloshuk C."/>
            <person name="Xie X."/>
            <person name="Xu J.R."/>
            <person name="Antoniw J."/>
            <person name="Baker S.E."/>
            <person name="Bluhm B.H."/>
            <person name="Breakspear A."/>
            <person name="Brown D.W."/>
            <person name="Butchko R.A."/>
            <person name="Chapman S."/>
            <person name="Coulson R."/>
            <person name="Coutinho P.M."/>
            <person name="Danchin E.G."/>
            <person name="Diener A."/>
            <person name="Gale L.R."/>
            <person name="Gardiner D.M."/>
            <person name="Goff S."/>
            <person name="Hammond-Kosack K.E."/>
            <person name="Hilburn K."/>
            <person name="Hua-Van A."/>
            <person name="Jonkers W."/>
            <person name="Kazan K."/>
            <person name="Kodira C.D."/>
            <person name="Koehrsen M."/>
            <person name="Kumar L."/>
            <person name="Lee Y.H."/>
            <person name="Li L."/>
            <person name="Manners J.M."/>
            <person name="Miranda-Saavedra D."/>
            <person name="Mukherjee M."/>
            <person name="Park G."/>
            <person name="Park J."/>
            <person name="Park S.Y."/>
            <person name="Proctor R.H."/>
            <person name="Regev A."/>
            <person name="Ruiz-Roldan M.C."/>
            <person name="Sain D."/>
            <person name="Sakthikumar S."/>
            <person name="Sykes S."/>
            <person name="Schwartz D.C."/>
            <person name="Turgeon B.G."/>
            <person name="Wapinski I."/>
            <person name="Yoder O."/>
            <person name="Young S."/>
            <person name="Zeng Q."/>
            <person name="Zhou S."/>
            <person name="Galagan J."/>
            <person name="Cuomo C.A."/>
            <person name="Kistler H.C."/>
            <person name="Rep M."/>
        </authorList>
    </citation>
    <scope>NUCLEOTIDE SEQUENCE [LARGE SCALE GENOMIC DNA]</scope>
    <source>
        <strain evidence="4">M3125 / FGSC 7600</strain>
    </source>
</reference>